<evidence type="ECO:0008006" key="3">
    <source>
        <dbReference type="Google" id="ProtNLM"/>
    </source>
</evidence>
<dbReference type="AlphaFoldDB" id="N2A8I7"/>
<evidence type="ECO:0000313" key="2">
    <source>
        <dbReference type="Proteomes" id="UP000012589"/>
    </source>
</evidence>
<reference evidence="1 2" key="1">
    <citation type="journal article" date="2014" name="Genome Announc.">
        <title>Draft genome sequences of the altered schaedler flora, a defined bacterial community from gnotobiotic mice.</title>
        <authorList>
            <person name="Wannemuehler M.J."/>
            <person name="Overstreet A.M."/>
            <person name="Ward D.V."/>
            <person name="Phillips G.J."/>
        </authorList>
    </citation>
    <scope>NUCLEOTIDE SEQUENCE [LARGE SCALE GENOMIC DNA]</scope>
    <source>
        <strain evidence="1 2">ASF492</strain>
    </source>
</reference>
<keyword evidence="2" id="KW-1185">Reference proteome</keyword>
<dbReference type="SUPFAM" id="SSF53448">
    <property type="entry name" value="Nucleotide-diphospho-sugar transferases"/>
    <property type="match status" value="1"/>
</dbReference>
<protein>
    <recommendedName>
        <fullName evidence="3">Galactofuranosyltransferase GlfT2 N-terminal domain-containing protein</fullName>
    </recommendedName>
</protein>
<dbReference type="EMBL" id="AQFT01000087">
    <property type="protein sequence ID" value="EMZ25707.1"/>
    <property type="molecule type" value="Genomic_DNA"/>
</dbReference>
<dbReference type="OrthoDB" id="3225550at2"/>
<proteinExistence type="predicted"/>
<dbReference type="PATRIC" id="fig|1235802.3.peg.2875"/>
<dbReference type="Gene3D" id="3.90.550.60">
    <property type="match status" value="1"/>
</dbReference>
<dbReference type="HOGENOM" id="CLU_019973_1_0_9"/>
<organism evidence="1 2">
    <name type="scientific">Eubacterium plexicaudatum ASF492</name>
    <dbReference type="NCBI Taxonomy" id="1235802"/>
    <lineage>
        <taxon>Bacteria</taxon>
        <taxon>Bacillati</taxon>
        <taxon>Bacillota</taxon>
        <taxon>Clostridia</taxon>
        <taxon>Eubacteriales</taxon>
        <taxon>Eubacteriaceae</taxon>
        <taxon>Eubacterium</taxon>
    </lineage>
</organism>
<dbReference type="STRING" id="1235802.C823_02723"/>
<dbReference type="eggNOG" id="COG1216">
    <property type="taxonomic scope" value="Bacteria"/>
</dbReference>
<name>N2A8I7_9FIRM</name>
<accession>N2A8I7</accession>
<evidence type="ECO:0000313" key="1">
    <source>
        <dbReference type="EMBL" id="EMZ25707.1"/>
    </source>
</evidence>
<comment type="caution">
    <text evidence="1">The sequence shown here is derived from an EMBL/GenBank/DDBJ whole genome shotgun (WGS) entry which is preliminary data.</text>
</comment>
<dbReference type="InterPro" id="IPR029044">
    <property type="entry name" value="Nucleotide-diphossugar_trans"/>
</dbReference>
<dbReference type="Proteomes" id="UP000012589">
    <property type="component" value="Unassembled WGS sequence"/>
</dbReference>
<sequence>MIEKILSEAIVDAGSGKEFSFPFDLKDAKGMLAFELEALSEQGILYDGAYCSQIKKERLRNVKIGLGICTFRREEYIEKNLRILKDEIIHNTDCALHGHLEVFISDNAKSLDAKRLQTEQVHIYPNRNYGGTGGFTRCLIEMKRNEKKSAITHALLMDDDVVIEPQALEKTYLLLALLKEEYLDAFIGGAMLRLDQQFIQHESGAVLYTDTGFLSSLKNGLDLRSSENCLYNEIEEHRDYNAWWYCCFPLRVASDENLPFPFFIKVDDIEYSLRNMKHLILMNGICVWHEPFENKYSSNLEYYIVRNRLILCAWYGSGYGLKTVIRQMLSFCLREITYYRYKNVDLYLRGVRDFLKGPRWLMRQDAEALNQELIQAGYQAQDPDKLDMGFSYPVYEASREDYGQGSSRKKRILTLNGLLLPARGDNIAPMASVRGVHFYRRRRVMNYEITSNRAFITERSVPQTMQSLYKVLRTIIVVIGNYEKANKAYQMEGKRLMTLKFWKRYLNIK</sequence>
<gene>
    <name evidence="1" type="ORF">C823_02723</name>
</gene>